<dbReference type="PaxDb" id="3218-PP1S14_222V6.1"/>
<evidence type="ECO:0000313" key="1">
    <source>
        <dbReference type="EMBL" id="PNR52827.1"/>
    </source>
</evidence>
<dbReference type="InParanoid" id="A0A2K1KGB7"/>
<keyword evidence="3" id="KW-1185">Reference proteome</keyword>
<proteinExistence type="predicted"/>
<reference evidence="1 3" key="2">
    <citation type="journal article" date="2018" name="Plant J.">
        <title>The Physcomitrella patens chromosome-scale assembly reveals moss genome structure and evolution.</title>
        <authorList>
            <person name="Lang D."/>
            <person name="Ullrich K.K."/>
            <person name="Murat F."/>
            <person name="Fuchs J."/>
            <person name="Jenkins J."/>
            <person name="Haas F.B."/>
            <person name="Piednoel M."/>
            <person name="Gundlach H."/>
            <person name="Van Bel M."/>
            <person name="Meyberg R."/>
            <person name="Vives C."/>
            <person name="Morata J."/>
            <person name="Symeonidi A."/>
            <person name="Hiss M."/>
            <person name="Muchero W."/>
            <person name="Kamisugi Y."/>
            <person name="Saleh O."/>
            <person name="Blanc G."/>
            <person name="Decker E.L."/>
            <person name="van Gessel N."/>
            <person name="Grimwood J."/>
            <person name="Hayes R.D."/>
            <person name="Graham S.W."/>
            <person name="Gunter L.E."/>
            <person name="McDaniel S.F."/>
            <person name="Hoernstein S.N.W."/>
            <person name="Larsson A."/>
            <person name="Li F.W."/>
            <person name="Perroud P.F."/>
            <person name="Phillips J."/>
            <person name="Ranjan P."/>
            <person name="Rokshar D.S."/>
            <person name="Rothfels C.J."/>
            <person name="Schneider L."/>
            <person name="Shu S."/>
            <person name="Stevenson D.W."/>
            <person name="Thummler F."/>
            <person name="Tillich M."/>
            <person name="Villarreal Aguilar J.C."/>
            <person name="Widiez T."/>
            <person name="Wong G.K."/>
            <person name="Wymore A."/>
            <person name="Zhang Y."/>
            <person name="Zimmer A.D."/>
            <person name="Quatrano R.S."/>
            <person name="Mayer K.F.X."/>
            <person name="Goodstein D."/>
            <person name="Casacuberta J.M."/>
            <person name="Vandepoele K."/>
            <person name="Reski R."/>
            <person name="Cuming A.C."/>
            <person name="Tuskan G.A."/>
            <person name="Maumus F."/>
            <person name="Salse J."/>
            <person name="Schmutz J."/>
            <person name="Rensing S.A."/>
        </authorList>
    </citation>
    <scope>NUCLEOTIDE SEQUENCE [LARGE SCALE GENOMIC DNA]</scope>
    <source>
        <strain evidence="2 3">cv. Gransden 2004</strain>
    </source>
</reference>
<dbReference type="AlphaFoldDB" id="A0A2K1KGB7"/>
<protein>
    <submittedName>
        <fullName evidence="1 2">Uncharacterized protein</fullName>
    </submittedName>
</protein>
<gene>
    <name evidence="1" type="ORF">PHYPA_009202</name>
</gene>
<dbReference type="Gramene" id="Pp3c6_19599V3.1">
    <property type="protein sequence ID" value="PAC:32976091.CDS.1"/>
    <property type="gene ID" value="Pp3c6_19599"/>
</dbReference>
<sequence length="69" mass="7426">MEPVLEALTILDARGLCLEYPCRRNPHPTGSYLEIARRHGATALGVCYNFFSATAGALGGAQVELVYLS</sequence>
<dbReference type="EMBL" id="ABEU02000006">
    <property type="protein sequence ID" value="PNR52827.1"/>
    <property type="molecule type" value="Genomic_DNA"/>
</dbReference>
<evidence type="ECO:0000313" key="3">
    <source>
        <dbReference type="Proteomes" id="UP000006727"/>
    </source>
</evidence>
<name>A0A2K1KGB7_PHYPA</name>
<reference evidence="1 3" key="1">
    <citation type="journal article" date="2008" name="Science">
        <title>The Physcomitrella genome reveals evolutionary insights into the conquest of land by plants.</title>
        <authorList>
            <person name="Rensing S."/>
            <person name="Lang D."/>
            <person name="Zimmer A."/>
            <person name="Terry A."/>
            <person name="Salamov A."/>
            <person name="Shapiro H."/>
            <person name="Nishiyama T."/>
            <person name="Perroud P.-F."/>
            <person name="Lindquist E."/>
            <person name="Kamisugi Y."/>
            <person name="Tanahashi T."/>
            <person name="Sakakibara K."/>
            <person name="Fujita T."/>
            <person name="Oishi K."/>
            <person name="Shin-I T."/>
            <person name="Kuroki Y."/>
            <person name="Toyoda A."/>
            <person name="Suzuki Y."/>
            <person name="Hashimoto A."/>
            <person name="Yamaguchi K."/>
            <person name="Sugano A."/>
            <person name="Kohara Y."/>
            <person name="Fujiyama A."/>
            <person name="Anterola A."/>
            <person name="Aoki S."/>
            <person name="Ashton N."/>
            <person name="Barbazuk W.B."/>
            <person name="Barker E."/>
            <person name="Bennetzen J."/>
            <person name="Bezanilla M."/>
            <person name="Blankenship R."/>
            <person name="Cho S.H."/>
            <person name="Dutcher S."/>
            <person name="Estelle M."/>
            <person name="Fawcett J.A."/>
            <person name="Gundlach H."/>
            <person name="Hanada K."/>
            <person name="Heyl A."/>
            <person name="Hicks K.A."/>
            <person name="Hugh J."/>
            <person name="Lohr M."/>
            <person name="Mayer K."/>
            <person name="Melkozernov A."/>
            <person name="Murata T."/>
            <person name="Nelson D."/>
            <person name="Pils B."/>
            <person name="Prigge M."/>
            <person name="Reiss B."/>
            <person name="Renner T."/>
            <person name="Rombauts S."/>
            <person name="Rushton P."/>
            <person name="Sanderfoot A."/>
            <person name="Schween G."/>
            <person name="Shiu S.-H."/>
            <person name="Stueber K."/>
            <person name="Theodoulou F.L."/>
            <person name="Tu H."/>
            <person name="Van de Peer Y."/>
            <person name="Verrier P.J."/>
            <person name="Waters E."/>
            <person name="Wood A."/>
            <person name="Yang L."/>
            <person name="Cove D."/>
            <person name="Cuming A."/>
            <person name="Hasebe M."/>
            <person name="Lucas S."/>
            <person name="Mishler D.B."/>
            <person name="Reski R."/>
            <person name="Grigoriev I."/>
            <person name="Quatrano R.S."/>
            <person name="Boore J.L."/>
        </authorList>
    </citation>
    <scope>NUCLEOTIDE SEQUENCE [LARGE SCALE GENOMIC DNA]</scope>
    <source>
        <strain evidence="2 3">cv. Gransden 2004</strain>
    </source>
</reference>
<reference evidence="2" key="3">
    <citation type="submission" date="2020-12" db="UniProtKB">
        <authorList>
            <consortium name="EnsemblPlants"/>
        </authorList>
    </citation>
    <scope>IDENTIFICATION</scope>
</reference>
<evidence type="ECO:0000313" key="2">
    <source>
        <dbReference type="EnsemblPlants" id="PAC:32976091.CDS.1"/>
    </source>
</evidence>
<dbReference type="Proteomes" id="UP000006727">
    <property type="component" value="Chromosome 6"/>
</dbReference>
<dbReference type="EnsemblPlants" id="Pp3c6_19599V3.1">
    <property type="protein sequence ID" value="PAC:32976091.CDS.1"/>
    <property type="gene ID" value="Pp3c6_19599"/>
</dbReference>
<organism evidence="1">
    <name type="scientific">Physcomitrium patens</name>
    <name type="common">Spreading-leaved earth moss</name>
    <name type="synonym">Physcomitrella patens</name>
    <dbReference type="NCBI Taxonomy" id="3218"/>
    <lineage>
        <taxon>Eukaryota</taxon>
        <taxon>Viridiplantae</taxon>
        <taxon>Streptophyta</taxon>
        <taxon>Embryophyta</taxon>
        <taxon>Bryophyta</taxon>
        <taxon>Bryophytina</taxon>
        <taxon>Bryopsida</taxon>
        <taxon>Funariidae</taxon>
        <taxon>Funariales</taxon>
        <taxon>Funariaceae</taxon>
        <taxon>Physcomitrium</taxon>
    </lineage>
</organism>
<accession>A0A2K1KGB7</accession>